<proteinExistence type="predicted"/>
<evidence type="ECO:0000313" key="3">
    <source>
        <dbReference type="Proteomes" id="UP000192936"/>
    </source>
</evidence>
<dbReference type="InterPro" id="IPR031893">
    <property type="entry name" value="Phage_tail_APC"/>
</dbReference>
<gene>
    <name evidence="2" type="ORF">SAMN02982917_0570</name>
</gene>
<dbReference type="Proteomes" id="UP000192936">
    <property type="component" value="Unassembled WGS sequence"/>
</dbReference>
<accession>A0A1X7HSX2</accession>
<sequence length="113" mass="12595">MTDLPRICPPFDASTHHAIDRWMEKVDASGNAYLEQTVEPIPPEEIAAAEAAKRRAERDAAMPEALNILSRHRNQRDYGITTTLTEEQAAAWAAYLQGLRDYPETGEFPSAPT</sequence>
<evidence type="ECO:0000313" key="2">
    <source>
        <dbReference type="EMBL" id="SMF92348.1"/>
    </source>
</evidence>
<dbReference type="Pfam" id="PF16778">
    <property type="entry name" value="Phage_tail_APC"/>
    <property type="match status" value="1"/>
</dbReference>
<reference evidence="2 3" key="1">
    <citation type="submission" date="2017-04" db="EMBL/GenBank/DDBJ databases">
        <authorList>
            <person name="Afonso C.L."/>
            <person name="Miller P.J."/>
            <person name="Scott M.A."/>
            <person name="Spackman E."/>
            <person name="Goraichik I."/>
            <person name="Dimitrov K.M."/>
            <person name="Suarez D.L."/>
            <person name="Swayne D.E."/>
        </authorList>
    </citation>
    <scope>NUCLEOTIDE SEQUENCE [LARGE SCALE GENOMIC DNA]</scope>
    <source>
        <strain evidence="2 3">A2P</strain>
    </source>
</reference>
<dbReference type="EMBL" id="FXAK01000010">
    <property type="protein sequence ID" value="SMF92348.1"/>
    <property type="molecule type" value="Genomic_DNA"/>
</dbReference>
<name>A0A1X7HSX2_9PROT</name>
<dbReference type="OrthoDB" id="7307909at2"/>
<feature type="domain" description="Phage tail assembly chaperone-like" evidence="1">
    <location>
        <begin position="83"/>
        <end position="111"/>
    </location>
</feature>
<protein>
    <recommendedName>
        <fullName evidence="1">Phage tail assembly chaperone-like domain-containing protein</fullName>
    </recommendedName>
</protein>
<organism evidence="2 3">
    <name type="scientific">Azospirillum oryzae</name>
    <dbReference type="NCBI Taxonomy" id="286727"/>
    <lineage>
        <taxon>Bacteria</taxon>
        <taxon>Pseudomonadati</taxon>
        <taxon>Pseudomonadota</taxon>
        <taxon>Alphaproteobacteria</taxon>
        <taxon>Rhodospirillales</taxon>
        <taxon>Azospirillaceae</taxon>
        <taxon>Azospirillum</taxon>
    </lineage>
</organism>
<dbReference type="RefSeq" id="WP_085092320.1">
    <property type="nucleotide sequence ID" value="NZ_FXAK01000010.1"/>
</dbReference>
<dbReference type="STRING" id="286727.SAMN02982917_0570"/>
<evidence type="ECO:0000259" key="1">
    <source>
        <dbReference type="Pfam" id="PF16778"/>
    </source>
</evidence>
<dbReference type="AlphaFoldDB" id="A0A1X7HSX2"/>